<reference evidence="3 4" key="1">
    <citation type="submission" date="2023-03" db="EMBL/GenBank/DDBJ databases">
        <title>Genome insight into feeding habits of ladybird beetles.</title>
        <authorList>
            <person name="Li H.-S."/>
            <person name="Huang Y.-H."/>
            <person name="Pang H."/>
        </authorList>
    </citation>
    <scope>NUCLEOTIDE SEQUENCE [LARGE SCALE GENOMIC DNA]</scope>
    <source>
        <strain evidence="3">SYSU_2023b</strain>
        <tissue evidence="3">Whole body</tissue>
    </source>
</reference>
<keyword evidence="4" id="KW-1185">Reference proteome</keyword>
<feature type="compositionally biased region" description="Polar residues" evidence="2">
    <location>
        <begin position="121"/>
        <end position="139"/>
    </location>
</feature>
<dbReference type="EMBL" id="JARQZJ010000134">
    <property type="protein sequence ID" value="KAK9892361.1"/>
    <property type="molecule type" value="Genomic_DNA"/>
</dbReference>
<feature type="compositionally biased region" description="Low complexity" evidence="2">
    <location>
        <begin position="156"/>
        <end position="170"/>
    </location>
</feature>
<protein>
    <submittedName>
        <fullName evidence="3">Uncharacterized protein</fullName>
    </submittedName>
</protein>
<feature type="compositionally biased region" description="Polar residues" evidence="2">
    <location>
        <begin position="493"/>
        <end position="507"/>
    </location>
</feature>
<feature type="region of interest" description="Disordered" evidence="2">
    <location>
        <begin position="434"/>
        <end position="507"/>
    </location>
</feature>
<feature type="compositionally biased region" description="Low complexity" evidence="2">
    <location>
        <begin position="42"/>
        <end position="56"/>
    </location>
</feature>
<sequence length="547" mass="62068">MLKAKEEKASRNKDSEEYERLRKEDDRARKEEKNRRLSKIMPGSQPTSPTPSTTPKTESRASFSGVLSKVTTNNVTRGLICTNRVNHSSKISLRERLKLHNSAKDTSKLSLISTKDRDNDQNVPVSSSSRIIDSRQNNILIDETQPSRDEIETNKNNNGSSVSDSVGSVSEEPHWSKLKKAAIMTHDIANITPSTENVKEHPPPSNRKIKSKSIFTGRNKQYRSIDDLSPEYGGLPFYESNETPERRNLKSILKKLSEDALQTPEKKSKETIPQKIDFTEFKKLMRAPTIEGYASPPESCALPGITSVNATDNSISDKNIKEEEIVKEEQDSQKVPENDKDMQIVANKANRVKMIKATLDDEQQYFADILLAIKQVMSAHLQEMQEKFHHRFEKLEEEIKNKEQIINKLRAHIFELEKHTDDSFTDSIETIVGHEPSWEDPTNEEQEELEELSQHPLSPRTTWSPRPCTAENVILNIDSTTDTDSDLGDSSDQAGSESGEFENSSTNWEIELLAAQIRQRRSASLDTNMSKPVRKRFLRGSSDEGYN</sequence>
<feature type="compositionally biased region" description="Polar residues" evidence="2">
    <location>
        <begin position="455"/>
        <end position="464"/>
    </location>
</feature>
<feature type="compositionally biased region" description="Acidic residues" evidence="2">
    <location>
        <begin position="441"/>
        <end position="451"/>
    </location>
</feature>
<dbReference type="Proteomes" id="UP001431783">
    <property type="component" value="Unassembled WGS sequence"/>
</dbReference>
<keyword evidence="1" id="KW-0175">Coiled coil</keyword>
<feature type="coiled-coil region" evidence="1">
    <location>
        <begin position="385"/>
        <end position="419"/>
    </location>
</feature>
<gene>
    <name evidence="3" type="ORF">WA026_019814</name>
</gene>
<feature type="region of interest" description="Disordered" evidence="2">
    <location>
        <begin position="520"/>
        <end position="547"/>
    </location>
</feature>
<feature type="compositionally biased region" description="Basic and acidic residues" evidence="2">
    <location>
        <begin position="1"/>
        <end position="35"/>
    </location>
</feature>
<feature type="region of interest" description="Disordered" evidence="2">
    <location>
        <begin position="193"/>
        <end position="215"/>
    </location>
</feature>
<feature type="region of interest" description="Disordered" evidence="2">
    <location>
        <begin position="1"/>
        <end position="65"/>
    </location>
</feature>
<evidence type="ECO:0000313" key="4">
    <source>
        <dbReference type="Proteomes" id="UP001431783"/>
    </source>
</evidence>
<name>A0AAW1V9H2_9CUCU</name>
<comment type="caution">
    <text evidence="3">The sequence shown here is derived from an EMBL/GenBank/DDBJ whole genome shotgun (WGS) entry which is preliminary data.</text>
</comment>
<dbReference type="AlphaFoldDB" id="A0AAW1V9H2"/>
<evidence type="ECO:0000256" key="1">
    <source>
        <dbReference type="SAM" id="Coils"/>
    </source>
</evidence>
<evidence type="ECO:0000256" key="2">
    <source>
        <dbReference type="SAM" id="MobiDB-lite"/>
    </source>
</evidence>
<feature type="region of interest" description="Disordered" evidence="2">
    <location>
        <begin position="102"/>
        <end position="174"/>
    </location>
</feature>
<proteinExistence type="predicted"/>
<organism evidence="3 4">
    <name type="scientific">Henosepilachna vigintioctopunctata</name>
    <dbReference type="NCBI Taxonomy" id="420089"/>
    <lineage>
        <taxon>Eukaryota</taxon>
        <taxon>Metazoa</taxon>
        <taxon>Ecdysozoa</taxon>
        <taxon>Arthropoda</taxon>
        <taxon>Hexapoda</taxon>
        <taxon>Insecta</taxon>
        <taxon>Pterygota</taxon>
        <taxon>Neoptera</taxon>
        <taxon>Endopterygota</taxon>
        <taxon>Coleoptera</taxon>
        <taxon>Polyphaga</taxon>
        <taxon>Cucujiformia</taxon>
        <taxon>Coccinelloidea</taxon>
        <taxon>Coccinellidae</taxon>
        <taxon>Epilachninae</taxon>
        <taxon>Epilachnini</taxon>
        <taxon>Henosepilachna</taxon>
    </lineage>
</organism>
<evidence type="ECO:0000313" key="3">
    <source>
        <dbReference type="EMBL" id="KAK9892361.1"/>
    </source>
</evidence>
<accession>A0AAW1V9H2</accession>